<dbReference type="Proteomes" id="UP000577408">
    <property type="component" value="Unassembled WGS sequence"/>
</dbReference>
<dbReference type="EMBL" id="JABFED010000008">
    <property type="protein sequence ID" value="MBA1838204.1"/>
    <property type="molecule type" value="Genomic_DNA"/>
</dbReference>
<dbReference type="InterPro" id="IPR058245">
    <property type="entry name" value="NreC/VraR/RcsB-like_REC"/>
</dbReference>
<dbReference type="CDD" id="cd17535">
    <property type="entry name" value="REC_NarL-like"/>
    <property type="match status" value="1"/>
</dbReference>
<sequence>MTTPDHPIRVFLVDDDPLVREVLKSYLDSAEGITVVETASDGSEALERIPQLDVDVVLSDVYMQHMGGAELLRNLVARGSAPAFLAISSLDNDTAMLDILDHGGRGYILKSQPREEIILSVRQAVAGGTVISPAAMNKLLPHLSQREPQAPQSDRGARPKTAIDVPSGVSDTEQKVLELLCDGLSNADIAKQLNYSESTVKKMVSKLLSAYGVSSRLDLVVTVLNGRGPQVQ</sequence>
<evidence type="ECO:0000313" key="6">
    <source>
        <dbReference type="Proteomes" id="UP000577408"/>
    </source>
</evidence>
<reference evidence="5 6" key="1">
    <citation type="submission" date="2020-05" db="EMBL/GenBank/DDBJ databases">
        <title>Descriptions of Corynebacterium xxxx sp. nov., Corynebacterium yyyy sp. nov. and Corynebacterium zzzz sp. nov.</title>
        <authorList>
            <person name="Zhang G."/>
        </authorList>
    </citation>
    <scope>NUCLEOTIDE SEQUENCE [LARGE SCALE GENOMIC DNA]</scope>
    <source>
        <strain evidence="6">zg-913</strain>
    </source>
</reference>
<dbReference type="InterPro" id="IPR016032">
    <property type="entry name" value="Sig_transdc_resp-reg_C-effctor"/>
</dbReference>
<dbReference type="SMART" id="SM00448">
    <property type="entry name" value="REC"/>
    <property type="match status" value="1"/>
</dbReference>
<organism evidence="5 6">
    <name type="scientific">Corynebacterium wankanglinii</name>
    <dbReference type="NCBI Taxonomy" id="2735136"/>
    <lineage>
        <taxon>Bacteria</taxon>
        <taxon>Bacillati</taxon>
        <taxon>Actinomycetota</taxon>
        <taxon>Actinomycetes</taxon>
        <taxon>Mycobacteriales</taxon>
        <taxon>Corynebacteriaceae</taxon>
        <taxon>Corynebacterium</taxon>
    </lineage>
</organism>
<dbReference type="RefSeq" id="WP_181192898.1">
    <property type="nucleotide sequence ID" value="NZ_JABFED010000008.1"/>
</dbReference>
<dbReference type="GO" id="GO:0006355">
    <property type="term" value="P:regulation of DNA-templated transcription"/>
    <property type="evidence" value="ECO:0007669"/>
    <property type="project" value="InterPro"/>
</dbReference>
<dbReference type="SUPFAM" id="SSF46894">
    <property type="entry name" value="C-terminal effector domain of the bipartite response regulators"/>
    <property type="match status" value="1"/>
</dbReference>
<dbReference type="CDD" id="cd06170">
    <property type="entry name" value="LuxR_C_like"/>
    <property type="match status" value="1"/>
</dbReference>
<gene>
    <name evidence="5" type="ORF">HMA55_09955</name>
</gene>
<evidence type="ECO:0000313" key="5">
    <source>
        <dbReference type="EMBL" id="MBA1838204.1"/>
    </source>
</evidence>
<dbReference type="Pfam" id="PF00072">
    <property type="entry name" value="Response_reg"/>
    <property type="match status" value="1"/>
</dbReference>
<accession>A0A7H0K856</accession>
<evidence type="ECO:0000256" key="4">
    <source>
        <dbReference type="ARBA" id="ARBA00023163"/>
    </source>
</evidence>
<dbReference type="PROSITE" id="PS50110">
    <property type="entry name" value="RESPONSE_REGULATORY"/>
    <property type="match status" value="1"/>
</dbReference>
<dbReference type="InterPro" id="IPR001789">
    <property type="entry name" value="Sig_transdc_resp-reg_receiver"/>
</dbReference>
<dbReference type="SMART" id="SM00421">
    <property type="entry name" value="HTH_LUXR"/>
    <property type="match status" value="1"/>
</dbReference>
<evidence type="ECO:0000256" key="2">
    <source>
        <dbReference type="ARBA" id="ARBA00023015"/>
    </source>
</evidence>
<dbReference type="PANTHER" id="PTHR43214">
    <property type="entry name" value="TWO-COMPONENT RESPONSE REGULATOR"/>
    <property type="match status" value="1"/>
</dbReference>
<dbReference type="PROSITE" id="PS50043">
    <property type="entry name" value="HTH_LUXR_2"/>
    <property type="match status" value="1"/>
</dbReference>
<keyword evidence="6" id="KW-1185">Reference proteome</keyword>
<dbReference type="InterPro" id="IPR000792">
    <property type="entry name" value="Tscrpt_reg_LuxR_C"/>
</dbReference>
<dbReference type="SUPFAM" id="SSF52172">
    <property type="entry name" value="CheY-like"/>
    <property type="match status" value="1"/>
</dbReference>
<evidence type="ECO:0000256" key="1">
    <source>
        <dbReference type="ARBA" id="ARBA00022553"/>
    </source>
</evidence>
<comment type="caution">
    <text evidence="5">The sequence shown here is derived from an EMBL/GenBank/DDBJ whole genome shotgun (WGS) entry which is preliminary data.</text>
</comment>
<dbReference type="PRINTS" id="PR00038">
    <property type="entry name" value="HTHLUXR"/>
</dbReference>
<protein>
    <submittedName>
        <fullName evidence="5">Response regulator transcription factor</fullName>
    </submittedName>
</protein>
<proteinExistence type="predicted"/>
<dbReference type="Pfam" id="PF00196">
    <property type="entry name" value="GerE"/>
    <property type="match status" value="1"/>
</dbReference>
<evidence type="ECO:0000256" key="3">
    <source>
        <dbReference type="ARBA" id="ARBA00023125"/>
    </source>
</evidence>
<dbReference type="InterPro" id="IPR011006">
    <property type="entry name" value="CheY-like_superfamily"/>
</dbReference>
<keyword evidence="3" id="KW-0238">DNA-binding</keyword>
<keyword evidence="2" id="KW-0805">Transcription regulation</keyword>
<dbReference type="GO" id="GO:0003677">
    <property type="term" value="F:DNA binding"/>
    <property type="evidence" value="ECO:0007669"/>
    <property type="project" value="UniProtKB-KW"/>
</dbReference>
<keyword evidence="4" id="KW-0804">Transcription</keyword>
<dbReference type="Gene3D" id="3.40.50.2300">
    <property type="match status" value="1"/>
</dbReference>
<name>A0A7H0K856_9CORY</name>
<dbReference type="AlphaFoldDB" id="A0A7H0K856"/>
<dbReference type="GO" id="GO:0000160">
    <property type="term" value="P:phosphorelay signal transduction system"/>
    <property type="evidence" value="ECO:0007669"/>
    <property type="project" value="InterPro"/>
</dbReference>
<dbReference type="InterPro" id="IPR039420">
    <property type="entry name" value="WalR-like"/>
</dbReference>
<keyword evidence="1" id="KW-0597">Phosphoprotein</keyword>
<dbReference type="PANTHER" id="PTHR43214:SF24">
    <property type="entry name" value="TRANSCRIPTIONAL REGULATORY PROTEIN NARL-RELATED"/>
    <property type="match status" value="1"/>
</dbReference>